<keyword evidence="5" id="KW-1185">Reference proteome</keyword>
<organism evidence="2 4">
    <name type="scientific">Brevibacillus composti</name>
    <dbReference type="NCBI Taxonomy" id="2796470"/>
    <lineage>
        <taxon>Bacteria</taxon>
        <taxon>Bacillati</taxon>
        <taxon>Bacillota</taxon>
        <taxon>Bacilli</taxon>
        <taxon>Bacillales</taxon>
        <taxon>Paenibacillaceae</taxon>
        <taxon>Brevibacillus</taxon>
    </lineage>
</organism>
<protein>
    <submittedName>
        <fullName evidence="2">NUDIX domain-containing protein</fullName>
    </submittedName>
</protein>
<dbReference type="InterPro" id="IPR000086">
    <property type="entry name" value="NUDIX_hydrolase_dom"/>
</dbReference>
<dbReference type="Pfam" id="PF00293">
    <property type="entry name" value="NUDIX"/>
    <property type="match status" value="1"/>
</dbReference>
<dbReference type="SUPFAM" id="SSF55811">
    <property type="entry name" value="Nudix"/>
    <property type="match status" value="1"/>
</dbReference>
<reference evidence="3" key="2">
    <citation type="submission" date="2021-04" db="EMBL/GenBank/DDBJ databases">
        <title>Brevibacillus composti FJAT-54423, complete genome.</title>
        <authorList>
            <person name="Tang R."/>
        </authorList>
    </citation>
    <scope>NUCLEOTIDE SEQUENCE</scope>
    <source>
        <strain evidence="3">FJAT-54424</strain>
    </source>
</reference>
<reference evidence="2 4" key="1">
    <citation type="submission" date="2020-12" db="EMBL/GenBank/DDBJ databases">
        <title>strain FJAT-54423T represents a novel species of the genus Brevibacillus.</title>
        <authorList>
            <person name="Tang R."/>
        </authorList>
    </citation>
    <scope>NUCLEOTIDE SEQUENCE [LARGE SCALE GENOMIC DNA]</scope>
    <source>
        <strain evidence="2 4">FJAT-54423</strain>
    </source>
</reference>
<dbReference type="PROSITE" id="PS51462">
    <property type="entry name" value="NUDIX"/>
    <property type="match status" value="1"/>
</dbReference>
<name>A0A7T5JMX1_9BACL</name>
<dbReference type="GO" id="GO:0003824">
    <property type="term" value="F:catalytic activity"/>
    <property type="evidence" value="ECO:0007669"/>
    <property type="project" value="UniProtKB-ARBA"/>
</dbReference>
<dbReference type="AlphaFoldDB" id="A0A7T5JMX1"/>
<gene>
    <name evidence="2" type="ORF">JD108_16455</name>
    <name evidence="3" type="ORF">KDJ56_16400</name>
</gene>
<evidence type="ECO:0000313" key="3">
    <source>
        <dbReference type="EMBL" id="QUO40553.1"/>
    </source>
</evidence>
<evidence type="ECO:0000313" key="4">
    <source>
        <dbReference type="Proteomes" id="UP000595847"/>
    </source>
</evidence>
<proteinExistence type="predicted"/>
<dbReference type="KEGG" id="bcop:JD108_16455"/>
<dbReference type="CDD" id="cd04692">
    <property type="entry name" value="NUDIX_Hydrolase"/>
    <property type="match status" value="1"/>
</dbReference>
<dbReference type="EMBL" id="CP073708">
    <property type="protein sequence ID" value="QUO40553.1"/>
    <property type="molecule type" value="Genomic_DNA"/>
</dbReference>
<dbReference type="Proteomes" id="UP000595847">
    <property type="component" value="Chromosome"/>
</dbReference>
<evidence type="ECO:0000313" key="2">
    <source>
        <dbReference type="EMBL" id="QQE73471.1"/>
    </source>
</evidence>
<evidence type="ECO:0000313" key="5">
    <source>
        <dbReference type="Proteomes" id="UP000677234"/>
    </source>
</evidence>
<accession>A0A7T5JMX1</accession>
<dbReference type="RefSeq" id="WP_198827079.1">
    <property type="nucleotide sequence ID" value="NZ_CP066308.1"/>
</dbReference>
<dbReference type="Gene3D" id="3.90.79.10">
    <property type="entry name" value="Nucleoside Triphosphate Pyrophosphohydrolase"/>
    <property type="match status" value="1"/>
</dbReference>
<dbReference type="PANTHER" id="PTHR10885:SF0">
    <property type="entry name" value="ISOPENTENYL-DIPHOSPHATE DELTA-ISOMERASE"/>
    <property type="match status" value="1"/>
</dbReference>
<dbReference type="InterPro" id="IPR015797">
    <property type="entry name" value="NUDIX_hydrolase-like_dom_sf"/>
</dbReference>
<sequence length="230" mass="26209">MKDEILDFYDEEMTWLGIETRGNVHRHGLWHCTFHCWVYRLEAGHHSQGSKREQGQEQERGTISLLFQKRHPQKDTWPGKLDVTSAGHLLAGETPADGVRELEEELGIRASLGDLSPIGVFSDVLREAEIFDREFCHVYALKQDQPLHAYRIQRDELTGLYWIELAQLVALLAGEIQAAEASGCEWLEDGRITASSAKVERSDLVPHQQHYYRQVLAAIKELASVPSRQP</sequence>
<dbReference type="EMBL" id="CP066308">
    <property type="protein sequence ID" value="QQE73471.1"/>
    <property type="molecule type" value="Genomic_DNA"/>
</dbReference>
<dbReference type="PANTHER" id="PTHR10885">
    <property type="entry name" value="ISOPENTENYL-DIPHOSPHATE DELTA-ISOMERASE"/>
    <property type="match status" value="1"/>
</dbReference>
<evidence type="ECO:0000259" key="1">
    <source>
        <dbReference type="PROSITE" id="PS51462"/>
    </source>
</evidence>
<feature type="domain" description="Nudix hydrolase" evidence="1">
    <location>
        <begin position="29"/>
        <end position="189"/>
    </location>
</feature>
<dbReference type="Proteomes" id="UP000677234">
    <property type="component" value="Chromosome"/>
</dbReference>